<sequence length="66" mass="6659">MTGEDFGGCSARLAGLAGLVFGWSPDVFWNATPAELAALVGAARGEVVAPPGAAEVARLKELFPDG</sequence>
<protein>
    <submittedName>
        <fullName evidence="1">Putative phage protein (TIGR02216 family)</fullName>
    </submittedName>
</protein>
<accession>A0A840YHH3</accession>
<dbReference type="Proteomes" id="UP000527143">
    <property type="component" value="Unassembled WGS sequence"/>
</dbReference>
<gene>
    <name evidence="1" type="ORF">FHT02_002693</name>
</gene>
<proteinExistence type="predicted"/>
<dbReference type="InterPro" id="IPR019056">
    <property type="entry name" value="Phage_TAC_6"/>
</dbReference>
<keyword evidence="2" id="KW-1185">Reference proteome</keyword>
<organism evidence="1 2">
    <name type="scientific">Sphingomonas xinjiangensis</name>
    <dbReference type="NCBI Taxonomy" id="643568"/>
    <lineage>
        <taxon>Bacteria</taxon>
        <taxon>Pseudomonadati</taxon>
        <taxon>Pseudomonadota</taxon>
        <taxon>Alphaproteobacteria</taxon>
        <taxon>Sphingomonadales</taxon>
        <taxon>Sphingomonadaceae</taxon>
        <taxon>Sphingomonas</taxon>
    </lineage>
</organism>
<comment type="caution">
    <text evidence="1">The sequence shown here is derived from an EMBL/GenBank/DDBJ whole genome shotgun (WGS) entry which is preliminary data.</text>
</comment>
<name>A0A840YHH3_9SPHN</name>
<dbReference type="AlphaFoldDB" id="A0A840YHH3"/>
<dbReference type="Pfam" id="PF09550">
    <property type="entry name" value="Phage_TAC_6"/>
    <property type="match status" value="1"/>
</dbReference>
<evidence type="ECO:0000313" key="2">
    <source>
        <dbReference type="Proteomes" id="UP000527143"/>
    </source>
</evidence>
<evidence type="ECO:0000313" key="1">
    <source>
        <dbReference type="EMBL" id="MBB5711449.1"/>
    </source>
</evidence>
<reference evidence="1 2" key="1">
    <citation type="submission" date="2020-08" db="EMBL/GenBank/DDBJ databases">
        <title>Genomic Encyclopedia of Type Strains, Phase IV (KMG-IV): sequencing the most valuable type-strain genomes for metagenomic binning, comparative biology and taxonomic classification.</title>
        <authorList>
            <person name="Goeker M."/>
        </authorList>
    </citation>
    <scope>NUCLEOTIDE SEQUENCE [LARGE SCALE GENOMIC DNA]</scope>
    <source>
        <strain evidence="1 2">DSM 26736</strain>
    </source>
</reference>
<dbReference type="EMBL" id="JACIJF010000007">
    <property type="protein sequence ID" value="MBB5711449.1"/>
    <property type="molecule type" value="Genomic_DNA"/>
</dbReference>
<dbReference type="RefSeq" id="WP_184088252.1">
    <property type="nucleotide sequence ID" value="NZ_JACIJF010000007.1"/>
</dbReference>